<dbReference type="Pfam" id="PF01431">
    <property type="entry name" value="Peptidase_M13"/>
    <property type="match status" value="1"/>
</dbReference>
<dbReference type="PANTHER" id="PTHR11733">
    <property type="entry name" value="ZINC METALLOPROTEASE FAMILY M13 NEPRILYSIN-RELATED"/>
    <property type="match status" value="1"/>
</dbReference>
<dbReference type="SUPFAM" id="SSF55486">
    <property type="entry name" value="Metalloproteases ('zincins'), catalytic domain"/>
    <property type="match status" value="1"/>
</dbReference>
<dbReference type="InterPro" id="IPR018497">
    <property type="entry name" value="Peptidase_M13_C"/>
</dbReference>
<organism evidence="2">
    <name type="scientific">Amblyomma americanum</name>
    <name type="common">Lone star tick</name>
    <dbReference type="NCBI Taxonomy" id="6943"/>
    <lineage>
        <taxon>Eukaryota</taxon>
        <taxon>Metazoa</taxon>
        <taxon>Ecdysozoa</taxon>
        <taxon>Arthropoda</taxon>
        <taxon>Chelicerata</taxon>
        <taxon>Arachnida</taxon>
        <taxon>Acari</taxon>
        <taxon>Parasitiformes</taxon>
        <taxon>Ixodida</taxon>
        <taxon>Ixodoidea</taxon>
        <taxon>Ixodidae</taxon>
        <taxon>Amblyomminae</taxon>
        <taxon>Amblyomma</taxon>
    </lineage>
</organism>
<dbReference type="Gene3D" id="3.40.390.10">
    <property type="entry name" value="Collagenase (Catalytic Domain)"/>
    <property type="match status" value="1"/>
</dbReference>
<evidence type="ECO:0000313" key="2">
    <source>
        <dbReference type="EMBL" id="JAG90295.1"/>
    </source>
</evidence>
<evidence type="ECO:0000259" key="1">
    <source>
        <dbReference type="Pfam" id="PF01431"/>
    </source>
</evidence>
<dbReference type="GO" id="GO:0004222">
    <property type="term" value="F:metalloendopeptidase activity"/>
    <property type="evidence" value="ECO:0007669"/>
    <property type="project" value="InterPro"/>
</dbReference>
<reference evidence="2" key="1">
    <citation type="journal article" date="2015" name="PLoS ONE">
        <title>An Insight into the Sialome of the Lone Star Tick, Amblyomma americanum, with a Glimpse on Its Time Dependent Gene Expression.</title>
        <authorList>
            <person name="Karim S."/>
            <person name="Ribeiro J.M."/>
        </authorList>
    </citation>
    <scope>NUCLEOTIDE SEQUENCE</scope>
    <source>
        <tissue evidence="2">Salivary gland</tissue>
    </source>
</reference>
<feature type="non-terminal residue" evidence="2">
    <location>
        <position position="1"/>
    </location>
</feature>
<dbReference type="AlphaFoldDB" id="A0A0C9QZW4"/>
<dbReference type="InterPro" id="IPR024079">
    <property type="entry name" value="MetalloPept_cat_dom_sf"/>
</dbReference>
<dbReference type="PANTHER" id="PTHR11733:SF241">
    <property type="entry name" value="GH26575P-RELATED"/>
    <property type="match status" value="1"/>
</dbReference>
<dbReference type="PROSITE" id="PS51885">
    <property type="entry name" value="NEPRILYSIN"/>
    <property type="match status" value="1"/>
</dbReference>
<proteinExistence type="evidence at transcript level"/>
<feature type="domain" description="Peptidase M13 C-terminal" evidence="1">
    <location>
        <begin position="4"/>
        <end position="146"/>
    </location>
</feature>
<sequence>TRLELETKERCFITQYGKITIKIPEYFASPNINGRRTLEDNVADNLGLQAAFSAYLKLLKEDCDNTDTRLQGLQQFSGEQLFLLGNAMAFCKHWDSYDLWTYTSYRSQQSPPQYRVNMPYKNLEAFATAFNCTKNQANNLEQTETCKLW</sequence>
<dbReference type="InterPro" id="IPR000718">
    <property type="entry name" value="Peptidase_M13"/>
</dbReference>
<protein>
    <submittedName>
        <fullName evidence="2">Putative peptidase family m13 includes neprilysin</fullName>
    </submittedName>
</protein>
<accession>A0A0C9QZW4</accession>
<name>A0A0C9QZW4_AMBAM</name>
<dbReference type="GO" id="GO:0016485">
    <property type="term" value="P:protein processing"/>
    <property type="evidence" value="ECO:0007669"/>
    <property type="project" value="TreeGrafter"/>
</dbReference>
<dbReference type="GO" id="GO:0005886">
    <property type="term" value="C:plasma membrane"/>
    <property type="evidence" value="ECO:0007669"/>
    <property type="project" value="TreeGrafter"/>
</dbReference>
<dbReference type="EMBL" id="GBZX01002445">
    <property type="protein sequence ID" value="JAG90295.1"/>
    <property type="molecule type" value="mRNA"/>
</dbReference>